<organism evidence="2 3">
    <name type="scientific">Cryoendolithus antarcticus</name>
    <dbReference type="NCBI Taxonomy" id="1507870"/>
    <lineage>
        <taxon>Eukaryota</taxon>
        <taxon>Fungi</taxon>
        <taxon>Dikarya</taxon>
        <taxon>Ascomycota</taxon>
        <taxon>Pezizomycotina</taxon>
        <taxon>Dothideomycetes</taxon>
        <taxon>Dothideomycetidae</taxon>
        <taxon>Cladosporiales</taxon>
        <taxon>Cladosporiaceae</taxon>
        <taxon>Cryoendolithus</taxon>
    </lineage>
</organism>
<keyword evidence="3" id="KW-1185">Reference proteome</keyword>
<reference evidence="3" key="1">
    <citation type="submission" date="2017-03" db="EMBL/GenBank/DDBJ databases">
        <title>Genomes of endolithic fungi from Antarctica.</title>
        <authorList>
            <person name="Coleine C."/>
            <person name="Masonjones S."/>
            <person name="Stajich J.E."/>
        </authorList>
    </citation>
    <scope>NUCLEOTIDE SEQUENCE [LARGE SCALE GENOMIC DNA]</scope>
    <source>
        <strain evidence="3">CCFEE 5527</strain>
    </source>
</reference>
<evidence type="ECO:0000313" key="3">
    <source>
        <dbReference type="Proteomes" id="UP000192596"/>
    </source>
</evidence>
<name>A0A1V8SDU8_9PEZI</name>
<comment type="caution">
    <text evidence="2">The sequence shown here is derived from an EMBL/GenBank/DDBJ whole genome shotgun (WGS) entry which is preliminary data.</text>
</comment>
<feature type="region of interest" description="Disordered" evidence="1">
    <location>
        <begin position="155"/>
        <end position="235"/>
    </location>
</feature>
<evidence type="ECO:0000256" key="1">
    <source>
        <dbReference type="SAM" id="MobiDB-lite"/>
    </source>
</evidence>
<dbReference type="EMBL" id="NAJO01000059">
    <property type="protein sequence ID" value="OQN97001.1"/>
    <property type="molecule type" value="Genomic_DNA"/>
</dbReference>
<dbReference type="AlphaFoldDB" id="A0A1V8SDU8"/>
<dbReference type="Proteomes" id="UP000192596">
    <property type="component" value="Unassembled WGS sequence"/>
</dbReference>
<protein>
    <submittedName>
        <fullName evidence="2">Uncharacterized protein</fullName>
    </submittedName>
</protein>
<feature type="compositionally biased region" description="Low complexity" evidence="1">
    <location>
        <begin position="203"/>
        <end position="221"/>
    </location>
</feature>
<sequence>MLESNNMPVDAAAWATSSTTPDNEAAIQAILDTGRGDLNGDITFGTVGHSGSAQIRNNTLPNIPPAQVGSEAWKPATHNIDTGYDTVVEQLGRTVPLLHEILDVEAAAPNASGGNAAPLPDLGLGAFDLRFAEDFTFDFSATEPDRQGEQFALDAGPVQQQQQTGVEGAGAGQGEDKRRDTRLASQIRPGSGAPGGEAPDSNAQGSAAAPPPGGQQDSAGSLETLMSKLHGGRPT</sequence>
<evidence type="ECO:0000313" key="2">
    <source>
        <dbReference type="EMBL" id="OQN97001.1"/>
    </source>
</evidence>
<gene>
    <name evidence="2" type="ORF">B0A48_16975</name>
</gene>
<proteinExistence type="predicted"/>
<accession>A0A1V8SDU8</accession>
<dbReference type="InParanoid" id="A0A1V8SDU8"/>